<dbReference type="PANTHER" id="PTHR46517:SF1">
    <property type="entry name" value="FRUCTOSE-2,6-BISPHOSPHATASE TIGAR"/>
    <property type="match status" value="1"/>
</dbReference>
<keyword evidence="5" id="KW-1185">Reference proteome</keyword>
<dbReference type="GO" id="GO:0043456">
    <property type="term" value="P:regulation of pentose-phosphate shunt"/>
    <property type="evidence" value="ECO:0007669"/>
    <property type="project" value="TreeGrafter"/>
</dbReference>
<accession>Q97MM8</accession>
<dbReference type="STRING" id="272562.CA_C0167"/>
<dbReference type="GeneID" id="44996659"/>
<dbReference type="PANTHER" id="PTHR46517">
    <property type="entry name" value="FRUCTOSE-2,6-BISPHOSPHATASE TIGAR"/>
    <property type="match status" value="1"/>
</dbReference>
<proteinExistence type="predicted"/>
<dbReference type="SUPFAM" id="SSF53254">
    <property type="entry name" value="Phosphoglycerate mutase-like"/>
    <property type="match status" value="1"/>
</dbReference>
<evidence type="ECO:0000256" key="1">
    <source>
        <dbReference type="ARBA" id="ARBA00022801"/>
    </source>
</evidence>
<evidence type="ECO:0000256" key="2">
    <source>
        <dbReference type="PIRSR" id="PIRSR613078-1"/>
    </source>
</evidence>
<dbReference type="PATRIC" id="fig|272562.8.peg.352"/>
<dbReference type="EMBL" id="AE001437">
    <property type="protein sequence ID" value="AAK78150.1"/>
    <property type="molecule type" value="Genomic_DNA"/>
</dbReference>
<dbReference type="HOGENOM" id="CLU_033323_9_0_9"/>
<gene>
    <name evidence="4" type="ordered locus">CA_C0167</name>
</gene>
<dbReference type="SMART" id="SM00855">
    <property type="entry name" value="PGAM"/>
    <property type="match status" value="1"/>
</dbReference>
<dbReference type="InterPro" id="IPR013078">
    <property type="entry name" value="His_Pase_superF_clade-1"/>
</dbReference>
<dbReference type="InterPro" id="IPR051695">
    <property type="entry name" value="Phosphoglycerate_Mutase"/>
</dbReference>
<feature type="binding site" evidence="3">
    <location>
        <position position="60"/>
    </location>
    <ligand>
        <name>substrate</name>
    </ligand>
</feature>
<evidence type="ECO:0000313" key="5">
    <source>
        <dbReference type="Proteomes" id="UP000000814"/>
    </source>
</evidence>
<dbReference type="CDD" id="cd07067">
    <property type="entry name" value="HP_PGM_like"/>
    <property type="match status" value="1"/>
</dbReference>
<feature type="active site" description="Tele-phosphohistidine intermediate" evidence="2">
    <location>
        <position position="11"/>
    </location>
</feature>
<dbReference type="GO" id="GO:0004331">
    <property type="term" value="F:fructose-2,6-bisphosphate 2-phosphatase activity"/>
    <property type="evidence" value="ECO:0007669"/>
    <property type="project" value="TreeGrafter"/>
</dbReference>
<sequence>MSKVTFYFMRHGETIINRAGRVQGWCDGVLTDEGIRVAEYAGEGLSDIEFKAFYSSDLGRAIKTARIVLGKNKRSENAELKEVPELREVYCGKYEGEFEKVMFSDILKYLKVESIEEALRKVPNFERAYVDSCAAMDETNEAEDYDILSKRINKAITDIGEETSKNGGGNVLVVVHGGMLRVLLRNLGYKQHIHNMENCSISTVQYQEGKFRILSINDNSYKRRGKEM</sequence>
<keyword evidence="1" id="KW-0378">Hydrolase</keyword>
<dbReference type="InterPro" id="IPR029033">
    <property type="entry name" value="His_PPase_superfam"/>
</dbReference>
<dbReference type="KEGG" id="cac:CA_C0167"/>
<dbReference type="AlphaFoldDB" id="Q97MM8"/>
<organism evidence="4 5">
    <name type="scientific">Clostridium acetobutylicum (strain ATCC 824 / DSM 792 / JCM 1419 / IAM 19013 / LMG 5710 / NBRC 13948 / NRRL B-527 / VKM B-1787 / 2291 / W)</name>
    <dbReference type="NCBI Taxonomy" id="272562"/>
    <lineage>
        <taxon>Bacteria</taxon>
        <taxon>Bacillati</taxon>
        <taxon>Bacillota</taxon>
        <taxon>Clostridia</taxon>
        <taxon>Eubacteriales</taxon>
        <taxon>Clostridiaceae</taxon>
        <taxon>Clostridium</taxon>
    </lineage>
</organism>
<dbReference type="RefSeq" id="WP_010963492.1">
    <property type="nucleotide sequence ID" value="NC_003030.1"/>
</dbReference>
<dbReference type="Proteomes" id="UP000000814">
    <property type="component" value="Chromosome"/>
</dbReference>
<feature type="binding site" evidence="3">
    <location>
        <begin position="10"/>
        <end position="17"/>
    </location>
    <ligand>
        <name>substrate</name>
    </ligand>
</feature>
<dbReference type="GO" id="GO:0005829">
    <property type="term" value="C:cytosol"/>
    <property type="evidence" value="ECO:0007669"/>
    <property type="project" value="TreeGrafter"/>
</dbReference>
<dbReference type="GO" id="GO:0045820">
    <property type="term" value="P:negative regulation of glycolytic process"/>
    <property type="evidence" value="ECO:0007669"/>
    <property type="project" value="TreeGrafter"/>
</dbReference>
<reference evidence="4 5" key="1">
    <citation type="journal article" date="2001" name="J. Bacteriol.">
        <title>Genome sequence and comparative analysis of the solvent-producing bacterium Clostridium acetobutylicum.</title>
        <authorList>
            <person name="Nolling J."/>
            <person name="Breton G."/>
            <person name="Omelchenko M.V."/>
            <person name="Makarova K.S."/>
            <person name="Zeng Q."/>
            <person name="Gibson R."/>
            <person name="Lee H.M."/>
            <person name="Dubois J."/>
            <person name="Qiu D."/>
            <person name="Hitti J."/>
            <person name="Wolf Y.I."/>
            <person name="Tatusov R.L."/>
            <person name="Sabathe F."/>
            <person name="Doucette-Stamm L."/>
            <person name="Soucaille P."/>
            <person name="Daly M.J."/>
            <person name="Bennett G.N."/>
            <person name="Koonin E.V."/>
            <person name="Smith D.R."/>
        </authorList>
    </citation>
    <scope>NUCLEOTIDE SEQUENCE [LARGE SCALE GENOMIC DNA]</scope>
    <source>
        <strain evidence="5">ATCC 824 / DSM 792 / JCM 1419 / LMG 5710 / VKM B-1787</strain>
    </source>
</reference>
<dbReference type="Pfam" id="PF00300">
    <property type="entry name" value="His_Phos_1"/>
    <property type="match status" value="1"/>
</dbReference>
<evidence type="ECO:0000313" key="4">
    <source>
        <dbReference type="EMBL" id="AAK78150.1"/>
    </source>
</evidence>
<dbReference type="eggNOG" id="COG0406">
    <property type="taxonomic scope" value="Bacteria"/>
</dbReference>
<name>Q97MM8_CLOAB</name>
<evidence type="ECO:0000256" key="3">
    <source>
        <dbReference type="PIRSR" id="PIRSR613078-2"/>
    </source>
</evidence>
<feature type="active site" description="Proton donor/acceptor" evidence="2">
    <location>
        <position position="88"/>
    </location>
</feature>
<dbReference type="Gene3D" id="3.40.50.1240">
    <property type="entry name" value="Phosphoglycerate mutase-like"/>
    <property type="match status" value="1"/>
</dbReference>
<dbReference type="OrthoDB" id="9781415at2"/>
<dbReference type="PIR" id="C96920">
    <property type="entry name" value="C96920"/>
</dbReference>
<protein>
    <submittedName>
        <fullName evidence="4">Possible sigma factor, diverged member of sigF/sigE/sigG family</fullName>
    </submittedName>
</protein>